<proteinExistence type="predicted"/>
<feature type="disulfide bond" evidence="3">
    <location>
        <begin position="432"/>
        <end position="441"/>
    </location>
</feature>
<dbReference type="PROSITE" id="PS50026">
    <property type="entry name" value="EGF_3"/>
    <property type="match status" value="3"/>
</dbReference>
<dbReference type="InterPro" id="IPR050969">
    <property type="entry name" value="Dev_Signal_Modulators"/>
</dbReference>
<feature type="domain" description="EGF-like" evidence="5">
    <location>
        <begin position="407"/>
        <end position="442"/>
    </location>
</feature>
<dbReference type="AlphaFoldDB" id="A0A9W6Z269"/>
<keyword evidence="8" id="KW-1185">Reference proteome</keyword>
<feature type="signal peptide" evidence="4">
    <location>
        <begin position="1"/>
        <end position="19"/>
    </location>
</feature>
<comment type="caution">
    <text evidence="7">The sequence shown here is derived from an EMBL/GenBank/DDBJ whole genome shotgun (WGS) entry which is preliminary data.</text>
</comment>
<evidence type="ECO:0000256" key="4">
    <source>
        <dbReference type="SAM" id="SignalP"/>
    </source>
</evidence>
<evidence type="ECO:0000259" key="6">
    <source>
        <dbReference type="PROSITE" id="PS50948"/>
    </source>
</evidence>
<dbReference type="PANTHER" id="PTHR14949:SF56">
    <property type="entry name" value="EGF-LIKE-DOMAIN, MULTIPLE 7"/>
    <property type="match status" value="1"/>
</dbReference>
<name>A0A9W6Z269_9STRA</name>
<feature type="disulfide bond" evidence="3">
    <location>
        <begin position="39"/>
        <end position="48"/>
    </location>
</feature>
<keyword evidence="3" id="KW-0245">EGF-like domain</keyword>
<dbReference type="PROSITE" id="PS50948">
    <property type="entry name" value="PAN"/>
    <property type="match status" value="1"/>
</dbReference>
<sequence length="805" mass="84183">MHRAALVLFFLLQLGSAEAQCFEKCNGHGSCDKYARCNCHAGFQGATCAERVCPYGTAFSDFATADDTAHAEQECSGRGLCDRNTGMCMCMEGFTGVACQRTTCGGGGTCNAFGKCMSMKDLASQTRSTNSEVFLYDTTWDAEKIYGCLCDEGRSGYDCGLVDCPTGDDPLTTGQVNEVQLMKCSSDPNPADSSLKGTFALWFNGYPSTTINVDATAAELESAIEQIQGVGQVTVSYSEGSTSACSTSDTNVIKITFIDNFGALPPIVPFEDNLYPVGSTITISADGLTSMTDWNGAIFTPIKGTKEDGACANRGTCDLSMGSCECYNDNGDTFASSDGYGNAGTRGDCGYAASTISACPGEIACSGQGTCDSTTHVCSCQAGFYGGNCALRECPKGLSWFSYPSGNEQAHDTLVECSNMGTCDNSVGICECAAGFFGEACQYMACGGGTANPCSGHGECLSMRHLSWESNLNGDATNYIYGTDPNNYATWDADRVNGCNCDDGWEGYDCSLRSCPTGDNPGTYGENREVQLLRCQASSGTFALQFRQETTSALAWDIEAWELKQALEALDTVKSVDVTYSINKITSSTNSTYQPLKSCATTTASPYCVVQVTGGLVASAVSGMTEATCKAACDADATCNSFAFTAGTGACSYYDLAINATSKSSTSATVQSYWKTSDPLTIKGINKKGLCTNTTQTNVASLTFNSPSGDVPSVIVYSNSLALVDTLTSATTGVLSIATGGSTLSGLTSVMGTTDEEVCSGRGTCVAEFGTCTCHQNWGSSDGKGGQGVLADCGFRQDPIYKEGA</sequence>
<comment type="caution">
    <text evidence="3">Lacks conserved residue(s) required for the propagation of feature annotation.</text>
</comment>
<evidence type="ECO:0000259" key="5">
    <source>
        <dbReference type="PROSITE" id="PS50026"/>
    </source>
</evidence>
<dbReference type="InterPro" id="IPR000742">
    <property type="entry name" value="EGF"/>
</dbReference>
<feature type="disulfide bond" evidence="3">
    <location>
        <begin position="21"/>
        <end position="31"/>
    </location>
</feature>
<reference evidence="8" key="1">
    <citation type="journal article" date="2023" name="Commun. Biol.">
        <title>Genome analysis of Parmales, the sister group of diatoms, reveals the evolutionary specialization of diatoms from phago-mixotrophs to photoautotrophs.</title>
        <authorList>
            <person name="Ban H."/>
            <person name="Sato S."/>
            <person name="Yoshikawa S."/>
            <person name="Yamada K."/>
            <person name="Nakamura Y."/>
            <person name="Ichinomiya M."/>
            <person name="Sato N."/>
            <person name="Blanc-Mathieu R."/>
            <person name="Endo H."/>
            <person name="Kuwata A."/>
            <person name="Ogata H."/>
        </authorList>
    </citation>
    <scope>NUCLEOTIDE SEQUENCE [LARGE SCALE GENOMIC DNA]</scope>
    <source>
        <strain evidence="8">NIES 3699</strain>
    </source>
</reference>
<evidence type="ECO:0000313" key="8">
    <source>
        <dbReference type="Proteomes" id="UP001165160"/>
    </source>
</evidence>
<dbReference type="InterPro" id="IPR013111">
    <property type="entry name" value="EGF_extracell"/>
</dbReference>
<feature type="domain" description="Apple" evidence="6">
    <location>
        <begin position="599"/>
        <end position="677"/>
    </location>
</feature>
<dbReference type="PROSITE" id="PS00022">
    <property type="entry name" value="EGF_1"/>
    <property type="match status" value="4"/>
</dbReference>
<dbReference type="Gene3D" id="2.10.25.10">
    <property type="entry name" value="Laminin"/>
    <property type="match status" value="1"/>
</dbReference>
<dbReference type="PROSITE" id="PS01186">
    <property type="entry name" value="EGF_2"/>
    <property type="match status" value="4"/>
</dbReference>
<organism evidence="7 8">
    <name type="scientific">Triparma verrucosa</name>
    <dbReference type="NCBI Taxonomy" id="1606542"/>
    <lineage>
        <taxon>Eukaryota</taxon>
        <taxon>Sar</taxon>
        <taxon>Stramenopiles</taxon>
        <taxon>Ochrophyta</taxon>
        <taxon>Bolidophyceae</taxon>
        <taxon>Parmales</taxon>
        <taxon>Triparmaceae</taxon>
        <taxon>Triparma</taxon>
    </lineage>
</organism>
<evidence type="ECO:0000256" key="2">
    <source>
        <dbReference type="ARBA" id="ARBA00023157"/>
    </source>
</evidence>
<dbReference type="PANTHER" id="PTHR14949">
    <property type="entry name" value="EGF-LIKE-DOMAIN, MULTIPLE 7, 8"/>
    <property type="match status" value="1"/>
</dbReference>
<feature type="disulfide bond" evidence="3">
    <location>
        <begin position="380"/>
        <end position="389"/>
    </location>
</feature>
<dbReference type="SMART" id="SM00181">
    <property type="entry name" value="EGF"/>
    <property type="match status" value="5"/>
</dbReference>
<dbReference type="Pfam" id="PF07974">
    <property type="entry name" value="EGF_2"/>
    <property type="match status" value="2"/>
</dbReference>
<dbReference type="Proteomes" id="UP001165160">
    <property type="component" value="Unassembled WGS sequence"/>
</dbReference>
<dbReference type="Gene3D" id="2.170.300.10">
    <property type="entry name" value="Tie2 ligand-binding domain superfamily"/>
    <property type="match status" value="1"/>
</dbReference>
<dbReference type="EMBL" id="BRXX01000557">
    <property type="protein sequence ID" value="GMH46797.1"/>
    <property type="molecule type" value="Genomic_DNA"/>
</dbReference>
<accession>A0A9W6Z269</accession>
<feature type="chain" id="PRO_5040815162" evidence="4">
    <location>
        <begin position="20"/>
        <end position="805"/>
    </location>
</feature>
<protein>
    <submittedName>
        <fullName evidence="7">Uncharacterized protein</fullName>
    </submittedName>
</protein>
<dbReference type="PRINTS" id="PR00011">
    <property type="entry name" value="EGFLAMININ"/>
</dbReference>
<feature type="domain" description="EGF-like" evidence="5">
    <location>
        <begin position="355"/>
        <end position="390"/>
    </location>
</feature>
<evidence type="ECO:0000256" key="1">
    <source>
        <dbReference type="ARBA" id="ARBA00022729"/>
    </source>
</evidence>
<keyword evidence="1 4" id="KW-0732">Signal</keyword>
<keyword evidence="2 3" id="KW-1015">Disulfide bond</keyword>
<evidence type="ECO:0000313" key="7">
    <source>
        <dbReference type="EMBL" id="GMH46797.1"/>
    </source>
</evidence>
<feature type="domain" description="EGF-like" evidence="5">
    <location>
        <begin position="17"/>
        <end position="49"/>
    </location>
</feature>
<gene>
    <name evidence="7" type="ORF">TrVE_jg9972</name>
</gene>
<dbReference type="InterPro" id="IPR003609">
    <property type="entry name" value="Pan_app"/>
</dbReference>
<evidence type="ECO:0000256" key="3">
    <source>
        <dbReference type="PROSITE-ProRule" id="PRU00076"/>
    </source>
</evidence>